<dbReference type="NCBIfam" id="NF033114">
    <property type="entry name" value="phos_trans_CPT"/>
    <property type="match status" value="1"/>
</dbReference>
<keyword evidence="3" id="KW-0418">Kinase</keyword>
<keyword evidence="8" id="KW-1185">Reference proteome</keyword>
<evidence type="ECO:0000256" key="3">
    <source>
        <dbReference type="ARBA" id="ARBA00022777"/>
    </source>
</evidence>
<dbReference type="EMBL" id="CP076022">
    <property type="protein sequence ID" value="QWC11374.1"/>
    <property type="molecule type" value="Genomic_DNA"/>
</dbReference>
<proteinExistence type="predicted"/>
<organism evidence="7 8">
    <name type="scientific">Arthrobacter jiangjiafuii</name>
    <dbReference type="NCBI Taxonomy" id="2817475"/>
    <lineage>
        <taxon>Bacteria</taxon>
        <taxon>Bacillati</taxon>
        <taxon>Actinomycetota</taxon>
        <taxon>Actinomycetes</taxon>
        <taxon>Micrococcales</taxon>
        <taxon>Micrococcaceae</taxon>
        <taxon>Arthrobacter</taxon>
    </lineage>
</organism>
<dbReference type="InterPro" id="IPR027417">
    <property type="entry name" value="P-loop_NTPase"/>
</dbReference>
<reference evidence="7 8" key="1">
    <citation type="submission" date="2021-05" db="EMBL/GenBank/DDBJ databases">
        <title>Novel species in genus Arthrobacter.</title>
        <authorList>
            <person name="Zhang G."/>
        </authorList>
    </citation>
    <scope>NUCLEOTIDE SEQUENCE [LARGE SCALE GENOMIC DNA]</scope>
    <source>
        <strain evidence="8">zg-ZUI227</strain>
    </source>
</reference>
<protein>
    <submittedName>
        <fullName evidence="7">Chloramphenicol phosphotransferase CPT</fullName>
    </submittedName>
</protein>
<gene>
    <name evidence="7" type="primary">cpt</name>
    <name evidence="7" type="ORF">KKR91_07425</name>
</gene>
<feature type="active site" evidence="5">
    <location>
        <position position="37"/>
    </location>
</feature>
<dbReference type="RefSeq" id="WP_210231051.1">
    <property type="nucleotide sequence ID" value="NZ_CP076022.1"/>
</dbReference>
<dbReference type="GO" id="GO:0005524">
    <property type="term" value="F:ATP binding"/>
    <property type="evidence" value="ECO:0007669"/>
    <property type="project" value="UniProtKB-KW"/>
</dbReference>
<name>A0A975R2C0_9MICC</name>
<dbReference type="PIRSF" id="PIRSF007531">
    <property type="entry name" value="CPT"/>
    <property type="match status" value="1"/>
</dbReference>
<keyword evidence="2" id="KW-0547">Nucleotide-binding</keyword>
<evidence type="ECO:0000256" key="5">
    <source>
        <dbReference type="PIRSR" id="PIRSR007531-1"/>
    </source>
</evidence>
<evidence type="ECO:0000256" key="4">
    <source>
        <dbReference type="ARBA" id="ARBA00022840"/>
    </source>
</evidence>
<dbReference type="SUPFAM" id="SSF52540">
    <property type="entry name" value="P-loop containing nucleoside triphosphate hydrolases"/>
    <property type="match status" value="1"/>
</dbReference>
<dbReference type="PROSITE" id="PS01075">
    <property type="entry name" value="ACETATE_KINASE_1"/>
    <property type="match status" value="1"/>
</dbReference>
<accession>A0A975R2C0</accession>
<evidence type="ECO:0000256" key="1">
    <source>
        <dbReference type="ARBA" id="ARBA00022679"/>
    </source>
</evidence>
<dbReference type="AlphaFoldDB" id="A0A975R2C0"/>
<dbReference type="InterPro" id="IPR023865">
    <property type="entry name" value="Aliphatic_acid_kinase_CS"/>
</dbReference>
<dbReference type="Gene3D" id="3.40.50.300">
    <property type="entry name" value="P-loop containing nucleotide triphosphate hydrolases"/>
    <property type="match status" value="1"/>
</dbReference>
<keyword evidence="4" id="KW-0067">ATP-binding</keyword>
<keyword evidence="1" id="KW-0808">Transferase</keyword>
<dbReference type="InterPro" id="IPR012853">
    <property type="entry name" value="CPT"/>
</dbReference>
<dbReference type="Proteomes" id="UP000676885">
    <property type="component" value="Chromosome"/>
</dbReference>
<evidence type="ECO:0000256" key="2">
    <source>
        <dbReference type="ARBA" id="ARBA00022741"/>
    </source>
</evidence>
<sequence length="184" mass="19100">MAIQVIVVNGGSSSGKSGLVRCLQAILPEPWLSVGVDTFVDALPPALSGSGDGIAFGADGEVNLGDEYVRLEEAWRSGVAAMARTGALVIIDDAFLSGGESQARLRRNLDGLEVLWVGVRCDGRIAAGREIARGDRTVGMAILQADAVHVGVDYDIEVDTTDMGSIQCATLVAAHLAGLGLQPR</sequence>
<dbReference type="KEGG" id="ajg:KKR91_07425"/>
<evidence type="ECO:0000313" key="8">
    <source>
        <dbReference type="Proteomes" id="UP000676885"/>
    </source>
</evidence>
<dbReference type="Pfam" id="PF07931">
    <property type="entry name" value="CPT"/>
    <property type="match status" value="1"/>
</dbReference>
<evidence type="ECO:0000313" key="7">
    <source>
        <dbReference type="EMBL" id="QWC11374.1"/>
    </source>
</evidence>
<feature type="binding site" evidence="6">
    <location>
        <begin position="10"/>
        <end position="17"/>
    </location>
    <ligand>
        <name>ATP</name>
        <dbReference type="ChEBI" id="CHEBI:30616"/>
    </ligand>
</feature>
<dbReference type="GO" id="GO:0016774">
    <property type="term" value="F:phosphotransferase activity, carboxyl group as acceptor"/>
    <property type="evidence" value="ECO:0007669"/>
    <property type="project" value="InterPro"/>
</dbReference>
<dbReference type="GO" id="GO:0016301">
    <property type="term" value="F:kinase activity"/>
    <property type="evidence" value="ECO:0007669"/>
    <property type="project" value="UniProtKB-KW"/>
</dbReference>
<evidence type="ECO:0000256" key="6">
    <source>
        <dbReference type="PIRSR" id="PIRSR007531-2"/>
    </source>
</evidence>